<dbReference type="PATRIC" id="fig|1328313.3.peg.2536"/>
<accession>W7QW27</accession>
<dbReference type="AlphaFoldDB" id="W7QW27"/>
<dbReference type="Pfam" id="PF01973">
    <property type="entry name" value="MptE-like"/>
    <property type="match status" value="1"/>
</dbReference>
<dbReference type="InterPro" id="IPR002826">
    <property type="entry name" value="MptE-like"/>
</dbReference>
<dbReference type="EMBL" id="ARZY01000023">
    <property type="protein sequence ID" value="EWH09485.1"/>
    <property type="molecule type" value="Genomic_DNA"/>
</dbReference>
<evidence type="ECO:0000313" key="4">
    <source>
        <dbReference type="EMBL" id="EWH09485.1"/>
    </source>
</evidence>
<feature type="domain" description="Glycosyltransferase Maf N-terminal" evidence="3">
    <location>
        <begin position="32"/>
        <end position="249"/>
    </location>
</feature>
<comment type="caution">
    <text evidence="4">The sequence shown here is derived from an EMBL/GenBank/DDBJ whole genome shotgun (WGS) entry which is preliminary data.</text>
</comment>
<dbReference type="STRING" id="1328313.DS2_12413"/>
<evidence type="ECO:0000313" key="5">
    <source>
        <dbReference type="Proteomes" id="UP000019276"/>
    </source>
</evidence>
<dbReference type="RefSeq" id="WP_051479845.1">
    <property type="nucleotide sequence ID" value="NZ_ARZY01000023.1"/>
</dbReference>
<protein>
    <recommendedName>
        <fullName evidence="6">DUF115 domain-containing protein</fullName>
    </recommendedName>
</protein>
<dbReference type="OrthoDB" id="7254531at2"/>
<feature type="domain" description="6-hydroxymethylpterin diphosphokinase MptE-like" evidence="2">
    <location>
        <begin position="545"/>
        <end position="713"/>
    </location>
</feature>
<dbReference type="eggNOG" id="COG2604">
    <property type="taxonomic scope" value="Bacteria"/>
</dbReference>
<evidence type="ECO:0000259" key="2">
    <source>
        <dbReference type="Pfam" id="PF01973"/>
    </source>
</evidence>
<organism evidence="4 5">
    <name type="scientific">Catenovulum agarivorans DS-2</name>
    <dbReference type="NCBI Taxonomy" id="1328313"/>
    <lineage>
        <taxon>Bacteria</taxon>
        <taxon>Pseudomonadati</taxon>
        <taxon>Pseudomonadota</taxon>
        <taxon>Gammaproteobacteria</taxon>
        <taxon>Alteromonadales</taxon>
        <taxon>Alteromonadaceae</taxon>
        <taxon>Catenovulum</taxon>
    </lineage>
</organism>
<evidence type="ECO:0008006" key="6">
    <source>
        <dbReference type="Google" id="ProtNLM"/>
    </source>
</evidence>
<dbReference type="PANTHER" id="PTHR41786">
    <property type="entry name" value="MOTILITY ACCESSORY FACTOR MAF"/>
    <property type="match status" value="1"/>
</dbReference>
<dbReference type="Proteomes" id="UP000019276">
    <property type="component" value="Unassembled WGS sequence"/>
</dbReference>
<reference evidence="4 5" key="1">
    <citation type="journal article" date="2014" name="Genome Announc.">
        <title>Draft Genome Sequence of the Agar-Degrading Bacterium Catenovulum sp. Strain DS-2, Isolated from Intestines of Haliotis diversicolor.</title>
        <authorList>
            <person name="Shan D."/>
            <person name="Li X."/>
            <person name="Gu Z."/>
            <person name="Wei G."/>
            <person name="Gao Z."/>
            <person name="Shao Z."/>
        </authorList>
    </citation>
    <scope>NUCLEOTIDE SEQUENCE [LARGE SCALE GENOMIC DNA]</scope>
    <source>
        <strain evidence="4 5">DS-2</strain>
    </source>
</reference>
<dbReference type="PANTHER" id="PTHR41786:SF1">
    <property type="entry name" value="6-HYDROXYMETHYLPTERIN DIPHOSPHOKINASE MPTE-LIKE DOMAIN-CONTAINING PROTEIN"/>
    <property type="match status" value="1"/>
</dbReference>
<gene>
    <name evidence="4" type="ORF">DS2_12413</name>
</gene>
<sequence length="1200" mass="138697">MLKDIRLHVEQDEEKQQEIETFLAADIARTHAKNIQAFSYHIPSVLEYVQNVRSSNISLFCNKYKQKNIVDYGNGRTLYGLEPESEVTQQFELFNRFPQLITFTHQENDKPITKADEQDEPRQSLESQTNYQELISRDALPDNCDLVVVLGIGLAKHIELLINQKQIKHLVIYEPEIQYFQCSVLATDWDGILDLAKEKGTSIYLQLGKDGRDIISDLKEFLAVYPATEGFLYQHYHHPIFDSIVTSFQLGWHHCLANGIQSKVENKNTYLPIWTQAIDLTQLKSVCEETSSLYQTNIKAFEKYFPQIAKEFKSYKPKYWAIAENSNKQINLIEKQQLACFHGDFPREEGALNFNNFATFPNKDGLVLGYKGTKLKHYLHYQFVEKTEKLLEALEEEQGALPETIKSLIMFGIGTGYQIEALFAQHKVEKLFICEPNRDYFYASLFAINWAEILQNIDESGARIYLNIGDDGTNLFKDLLNQFYSIGPYILASTYFYQAYYNSTLVQAVAQLREQLQVVISMGEYYDHAKYGIAHTTETISRGYPFLIKHPAKQLTVQQKEVPVFLVGNGPSLDESIEVIKEWREQAIVVSCGTALMPLYKNGIVPDFHAEIEQNRSTFDWICRIGDFEYLKNISLISCNGIHPDTCDLFKDVYLSFKEGESSTASAIEVIGKGVYEELQFAFPTVSNFSLNIFSKIGFNQIYLFGVDLGFADDKKHHSKESGYYKDTGEEMYNYREKNNTSMVVPGNFRNTVFTKHEFKVSKVILEQTLANSKIDCFNCSDGAKIFATTPLDKEMVLLTNSVSVKNEALESFKHKAFVSIENAQNYLEQFKNKFRDKNFEFELDGIMEQVSLPTLSFSDVENLINQQKEMLFASYSHGKSLLFYLLYGTVNYCNALLSKCNSITDEKVFSNYILKIIQYWSEFLNEVKVAIPVVFDNFDLSASFLCEREKKLLKSWTDKTLYFTEIPFQHMFENFCEQFYAKDVVIPKYYEPSILGNCELGEFKHIRFAFLVESQTQVDSIIANINKMPVNQANVFWLGDNVTEFSYSKLKYNSSILLQPNFLSGHSGKESFKRGEKLYWVKEHLTYAILKYDFLCPFSRYIAPKIQSVQSEHNDRSLIQYYERVKAATEKYQYFIEYREYLVFAEYEELVSRMIDMGGNRGVIHSKLELVPTMLFDSVIADKSIDFICKTIDWDALQL</sequence>
<keyword evidence="5" id="KW-1185">Reference proteome</keyword>
<feature type="region of interest" description="Disordered" evidence="1">
    <location>
        <begin position="108"/>
        <end position="128"/>
    </location>
</feature>
<evidence type="ECO:0000256" key="1">
    <source>
        <dbReference type="SAM" id="MobiDB-lite"/>
    </source>
</evidence>
<dbReference type="Pfam" id="PF20157">
    <property type="entry name" value="Maf_flag10_N"/>
    <property type="match status" value="2"/>
</dbReference>
<proteinExistence type="predicted"/>
<name>W7QW27_9ALTE</name>
<feature type="compositionally biased region" description="Basic and acidic residues" evidence="1">
    <location>
        <begin position="108"/>
        <end position="123"/>
    </location>
</feature>
<feature type="domain" description="Glycosyltransferase Maf N-terminal" evidence="3">
    <location>
        <begin position="293"/>
        <end position="521"/>
    </location>
</feature>
<evidence type="ECO:0000259" key="3">
    <source>
        <dbReference type="Pfam" id="PF20157"/>
    </source>
</evidence>
<dbReference type="InterPro" id="IPR045376">
    <property type="entry name" value="Maf_N"/>
</dbReference>